<evidence type="ECO:0008006" key="2">
    <source>
        <dbReference type="Google" id="ProtNLM"/>
    </source>
</evidence>
<reference evidence="1" key="1">
    <citation type="journal article" date="2015" name="Nature">
        <title>Complex archaea that bridge the gap between prokaryotes and eukaryotes.</title>
        <authorList>
            <person name="Spang A."/>
            <person name="Saw J.H."/>
            <person name="Jorgensen S.L."/>
            <person name="Zaremba-Niedzwiedzka K."/>
            <person name="Martijn J."/>
            <person name="Lind A.E."/>
            <person name="van Eijk R."/>
            <person name="Schleper C."/>
            <person name="Guy L."/>
            <person name="Ettema T.J."/>
        </authorList>
    </citation>
    <scope>NUCLEOTIDE SEQUENCE</scope>
</reference>
<comment type="caution">
    <text evidence="1">The sequence shown here is derived from an EMBL/GenBank/DDBJ whole genome shotgun (WGS) entry which is preliminary data.</text>
</comment>
<evidence type="ECO:0000313" key="1">
    <source>
        <dbReference type="EMBL" id="KKN17795.1"/>
    </source>
</evidence>
<organism evidence="1">
    <name type="scientific">marine sediment metagenome</name>
    <dbReference type="NCBI Taxonomy" id="412755"/>
    <lineage>
        <taxon>unclassified sequences</taxon>
        <taxon>metagenomes</taxon>
        <taxon>ecological metagenomes</taxon>
    </lineage>
</organism>
<proteinExistence type="predicted"/>
<sequence>MNKDKIIKEFEESAGYRVCYWCNKSIERGKRILLSEEFERSNHFIGVRIIGAYCRKCFNKYNKDVRK</sequence>
<accession>A0A0F9NE69</accession>
<gene>
    <name evidence="1" type="ORF">LCGC14_0962180</name>
</gene>
<dbReference type="AlphaFoldDB" id="A0A0F9NE69"/>
<dbReference type="EMBL" id="LAZR01003487">
    <property type="protein sequence ID" value="KKN17795.1"/>
    <property type="molecule type" value="Genomic_DNA"/>
</dbReference>
<name>A0A0F9NE69_9ZZZZ</name>
<protein>
    <recommendedName>
        <fullName evidence="2">PARP-type domain-containing protein</fullName>
    </recommendedName>
</protein>